<feature type="chain" id="PRO_5045101800" evidence="1">
    <location>
        <begin position="26"/>
        <end position="184"/>
    </location>
</feature>
<dbReference type="Pfam" id="PF06776">
    <property type="entry name" value="IalB"/>
    <property type="match status" value="1"/>
</dbReference>
<dbReference type="InterPro" id="IPR010642">
    <property type="entry name" value="Invasion_prot_B"/>
</dbReference>
<reference evidence="3" key="1">
    <citation type="journal article" date="2019" name="Int. J. Syst. Evol. Microbiol.">
        <title>The Global Catalogue of Microorganisms (GCM) 10K type strain sequencing project: providing services to taxonomists for standard genome sequencing and annotation.</title>
        <authorList>
            <consortium name="The Broad Institute Genomics Platform"/>
            <consortium name="The Broad Institute Genome Sequencing Center for Infectious Disease"/>
            <person name="Wu L."/>
            <person name="Ma J."/>
        </authorList>
    </citation>
    <scope>NUCLEOTIDE SEQUENCE [LARGE SCALE GENOMIC DNA]</scope>
    <source>
        <strain evidence="3">KCTC 42281</strain>
    </source>
</reference>
<dbReference type="Gene3D" id="2.60.40.1880">
    <property type="entry name" value="Invasion associated locus B (IalB) protein"/>
    <property type="match status" value="1"/>
</dbReference>
<dbReference type="InterPro" id="IPR038696">
    <property type="entry name" value="IalB_sf"/>
</dbReference>
<keyword evidence="1" id="KW-0732">Signal</keyword>
<gene>
    <name evidence="2" type="ORF">ACFOOL_10790</name>
</gene>
<evidence type="ECO:0000313" key="3">
    <source>
        <dbReference type="Proteomes" id="UP001595613"/>
    </source>
</evidence>
<dbReference type="EMBL" id="JBHRYD010000009">
    <property type="protein sequence ID" value="MFC3705242.1"/>
    <property type="molecule type" value="Genomic_DNA"/>
</dbReference>
<protein>
    <submittedName>
        <fullName evidence="2">Invasion associated locus B family protein</fullName>
    </submittedName>
</protein>
<proteinExistence type="predicted"/>
<keyword evidence="3" id="KW-1185">Reference proteome</keyword>
<feature type="signal peptide" evidence="1">
    <location>
        <begin position="1"/>
        <end position="25"/>
    </location>
</feature>
<dbReference type="Proteomes" id="UP001595613">
    <property type="component" value="Unassembled WGS sequence"/>
</dbReference>
<evidence type="ECO:0000256" key="1">
    <source>
        <dbReference type="SAM" id="SignalP"/>
    </source>
</evidence>
<comment type="caution">
    <text evidence="2">The sequence shown here is derived from an EMBL/GenBank/DDBJ whole genome shotgun (WGS) entry which is preliminary data.</text>
</comment>
<evidence type="ECO:0000313" key="2">
    <source>
        <dbReference type="EMBL" id="MFC3705242.1"/>
    </source>
</evidence>
<dbReference type="RefSeq" id="WP_380097013.1">
    <property type="nucleotide sequence ID" value="NZ_JBHRYD010000009.1"/>
</dbReference>
<accession>A0ABV7X1P2</accession>
<organism evidence="2 3">
    <name type="scientific">Devosia honganensis</name>
    <dbReference type="NCBI Taxonomy" id="1610527"/>
    <lineage>
        <taxon>Bacteria</taxon>
        <taxon>Pseudomonadati</taxon>
        <taxon>Pseudomonadota</taxon>
        <taxon>Alphaproteobacteria</taxon>
        <taxon>Hyphomicrobiales</taxon>
        <taxon>Devosiaceae</taxon>
        <taxon>Devosia</taxon>
    </lineage>
</organism>
<sequence>MSPLSPTRLAALAALPFLFISAALAQDAAPAPAAFPGGARSITEAHGDWELLCGLVAQARTCLVTQTLADEQNGQRLLSVELEPSGAGAATGTLLLPFGLLLTEGIKIQADAAFVGEARPFQVCYEHGCHVNLVFSQAEMELLRRGNAINFIGKLADSGETITLSASLSGIANALGRALALTSD</sequence>
<name>A0ABV7X1P2_9HYPH</name>